<feature type="compositionally biased region" description="Acidic residues" evidence="1">
    <location>
        <begin position="99"/>
        <end position="120"/>
    </location>
</feature>
<reference evidence="2" key="1">
    <citation type="journal article" date="2002" name="Nature">
        <title>The genome sequence and structure of rice chromosome 1.</title>
        <authorList>
            <person name="Sasaki T."/>
            <person name="Matsumoto T."/>
            <person name="Yamamoto K."/>
            <person name="Sakata K."/>
            <person name="Baba T."/>
            <person name="Katayose Y."/>
            <person name="Wu J."/>
            <person name="Niimura Y."/>
            <person name="Cheng Z."/>
            <person name="Nagamura Y."/>
            <person name="Antonio B.A."/>
            <person name="Kanamori H."/>
            <person name="Hosokawa S."/>
            <person name="Masukawa M."/>
            <person name="Arikawa K."/>
            <person name="Chiden Y."/>
            <person name="Hayashi M."/>
            <person name="Okamoto M."/>
            <person name="Ando T."/>
            <person name="Aoki H."/>
            <person name="Arita K."/>
            <person name="Hamada M."/>
            <person name="Harada C."/>
            <person name="Hijishita S."/>
            <person name="Honda M."/>
            <person name="Ichikawa Y."/>
            <person name="Idonuma A."/>
            <person name="Iijima M."/>
            <person name="Ikeda M."/>
            <person name="Ikeno M."/>
            <person name="Itoh S."/>
            <person name="Itoh T."/>
            <person name="Itoh Y."/>
            <person name="Itoh Y."/>
            <person name="Iwabuchi A."/>
            <person name="Kamiya K."/>
            <person name="Karasawa W."/>
            <person name="Katagiri S."/>
            <person name="Kikuta A."/>
            <person name="Kobayashi N."/>
            <person name="Kono I."/>
            <person name="Machita K."/>
            <person name="Maehara T."/>
            <person name="Mizuno H."/>
            <person name="Mizubayashi T."/>
            <person name="Mukai Y."/>
            <person name="Nagasaki H."/>
            <person name="Nakashima M."/>
            <person name="Nakama Y."/>
            <person name="Nakamichi Y."/>
            <person name="Nakamura M."/>
            <person name="Namiki N."/>
            <person name="Negishi M."/>
            <person name="Ohta I."/>
            <person name="Ono N."/>
            <person name="Saji S."/>
            <person name="Sakai K."/>
            <person name="Shibata M."/>
            <person name="Shimokawa T."/>
            <person name="Shomura A."/>
            <person name="Song J."/>
            <person name="Takazaki Y."/>
            <person name="Terasawa K."/>
            <person name="Tsuji K."/>
            <person name="Waki K."/>
            <person name="Yamagata H."/>
            <person name="Yamane H."/>
            <person name="Yoshiki S."/>
            <person name="Yoshihara R."/>
            <person name="Yukawa K."/>
            <person name="Zhong H."/>
            <person name="Iwama H."/>
            <person name="Endo T."/>
            <person name="Ito H."/>
            <person name="Hahn J.H."/>
            <person name="Kim H.I."/>
            <person name="Eun M.Y."/>
            <person name="Yano M."/>
            <person name="Jiang J."/>
            <person name="Gojobori T."/>
        </authorList>
    </citation>
    <scope>NUCLEOTIDE SEQUENCE [LARGE SCALE GENOMIC DNA]</scope>
</reference>
<evidence type="ECO:0000256" key="1">
    <source>
        <dbReference type="SAM" id="MobiDB-lite"/>
    </source>
</evidence>
<accession>Q655L4</accession>
<organism evidence="2">
    <name type="scientific">Oryza sativa subsp. japonica</name>
    <name type="common">Rice</name>
    <dbReference type="NCBI Taxonomy" id="39947"/>
    <lineage>
        <taxon>Eukaryota</taxon>
        <taxon>Viridiplantae</taxon>
        <taxon>Streptophyta</taxon>
        <taxon>Embryophyta</taxon>
        <taxon>Tracheophyta</taxon>
        <taxon>Spermatophyta</taxon>
        <taxon>Magnoliopsida</taxon>
        <taxon>Liliopsida</taxon>
        <taxon>Poales</taxon>
        <taxon>Poaceae</taxon>
        <taxon>BOP clade</taxon>
        <taxon>Oryzoideae</taxon>
        <taxon>Oryzeae</taxon>
        <taxon>Oryzinae</taxon>
        <taxon>Oryza</taxon>
        <taxon>Oryza sativa</taxon>
    </lineage>
</organism>
<sequence length="393" mass="40950">MIWRANQRRASEPRSLEAASATRQRTGTEGSWRGCGRAPGRQRGGQTGPGGRGRGGAAGRRWRGACRVDAAAAAPWLNGRPEERGTEESRGPVTRRPDDDDPAGDDYDEDRDDDNDDRDDDDRIWSRRRERSRGGGRRAGEAGRRPAGEEARGRRAGEEARGRRAAGEGARRRAAGGRGGAAAALCGAATPCAVEQGAAVVASLCLAAIAWTNRARSNHPPAIAVVATPHLASSRRHCRRRQPSCLASQLHAVEPPVRLSSLLEVMPRPMTRWAETELVAMLGAWTKGIRWLAEKPTVETPAGPDASRRPPEPTVEAPAGPDASTCQPEHCPPPPARAGVTVASRRSGPSTAESALPAVSSGGGEEGGGGSGGGSDGGVRPPCGLHVGDAGGA</sequence>
<protein>
    <submittedName>
        <fullName evidence="2">Uncharacterized protein P0672D08.19</fullName>
    </submittedName>
</protein>
<gene>
    <name evidence="2" type="primary">P0672D08.19</name>
</gene>
<name>Q655L4_ORYSJ</name>
<proteinExistence type="predicted"/>
<feature type="region of interest" description="Disordered" evidence="1">
    <location>
        <begin position="1"/>
        <end position="175"/>
    </location>
</feature>
<feature type="compositionally biased region" description="Basic and acidic residues" evidence="1">
    <location>
        <begin position="138"/>
        <end position="171"/>
    </location>
</feature>
<dbReference type="Proteomes" id="UP000817658">
    <property type="component" value="Chromosome 1"/>
</dbReference>
<evidence type="ECO:0000313" key="2">
    <source>
        <dbReference type="EMBL" id="BAD45499.1"/>
    </source>
</evidence>
<feature type="compositionally biased region" description="Basic and acidic residues" evidence="1">
    <location>
        <begin position="80"/>
        <end position="98"/>
    </location>
</feature>
<feature type="compositionally biased region" description="Gly residues" evidence="1">
    <location>
        <begin position="42"/>
        <end position="58"/>
    </location>
</feature>
<feature type="compositionally biased region" description="Low complexity" evidence="1">
    <location>
        <begin position="65"/>
        <end position="74"/>
    </location>
</feature>
<dbReference type="AlphaFoldDB" id="Q655L4"/>
<dbReference type="EMBL" id="AP003727">
    <property type="protein sequence ID" value="BAD45499.1"/>
    <property type="molecule type" value="Genomic_DNA"/>
</dbReference>
<feature type="region of interest" description="Disordered" evidence="1">
    <location>
        <begin position="298"/>
        <end position="393"/>
    </location>
</feature>
<feature type="compositionally biased region" description="Gly residues" evidence="1">
    <location>
        <begin position="361"/>
        <end position="377"/>
    </location>
</feature>